<organism evidence="2 3">
    <name type="scientific">Purpureocillium lilacinum</name>
    <name type="common">Paecilomyces lilacinus</name>
    <dbReference type="NCBI Taxonomy" id="33203"/>
    <lineage>
        <taxon>Eukaryota</taxon>
        <taxon>Fungi</taxon>
        <taxon>Dikarya</taxon>
        <taxon>Ascomycota</taxon>
        <taxon>Pezizomycotina</taxon>
        <taxon>Sordariomycetes</taxon>
        <taxon>Hypocreomycetidae</taxon>
        <taxon>Hypocreales</taxon>
        <taxon>Ophiocordycipitaceae</taxon>
        <taxon>Purpureocillium</taxon>
    </lineage>
</organism>
<proteinExistence type="predicted"/>
<feature type="compositionally biased region" description="Polar residues" evidence="1">
    <location>
        <begin position="22"/>
        <end position="31"/>
    </location>
</feature>
<protein>
    <submittedName>
        <fullName evidence="2">Uncharacterized protein</fullName>
    </submittedName>
</protein>
<sequence length="254" mass="27324">MGSSRRPARPHETGDKLDRLAHTSTQISTEPWNRRWAPPKPPYAMMPGLRDRYFSRQVRALAIGSVPSSAWHLLSGLPTAVVGLGLALASDDPPPGRRSPRPLRTKKAAVGERAVGGSQLITRSTAGADDEHACVVCIQAQLTRLAGERSGILTAGAVRLPLCLSGPCRHSPFADKMSDGAGPDGPRTRKPMEYNQTDLAAFGAVQLGTWRSDEWLSCTAGALLALSTRADLLPSNRAEADGIRRHLANWCRLI</sequence>
<name>A0A2U3EQ53_PURLI</name>
<feature type="region of interest" description="Disordered" evidence="1">
    <location>
        <begin position="89"/>
        <end position="111"/>
    </location>
</feature>
<dbReference type="AlphaFoldDB" id="A0A2U3EQ53"/>
<evidence type="ECO:0000313" key="3">
    <source>
        <dbReference type="Proteomes" id="UP000245956"/>
    </source>
</evidence>
<evidence type="ECO:0000256" key="1">
    <source>
        <dbReference type="SAM" id="MobiDB-lite"/>
    </source>
</evidence>
<gene>
    <name evidence="2" type="ORF">PCL_03822</name>
</gene>
<evidence type="ECO:0000313" key="2">
    <source>
        <dbReference type="EMBL" id="PWI76628.1"/>
    </source>
</evidence>
<accession>A0A2U3EQ53</accession>
<dbReference type="Proteomes" id="UP000245956">
    <property type="component" value="Unassembled WGS sequence"/>
</dbReference>
<comment type="caution">
    <text evidence="2">The sequence shown here is derived from an EMBL/GenBank/DDBJ whole genome shotgun (WGS) entry which is preliminary data.</text>
</comment>
<feature type="compositionally biased region" description="Basic residues" evidence="1">
    <location>
        <begin position="98"/>
        <end position="107"/>
    </location>
</feature>
<feature type="compositionally biased region" description="Basic and acidic residues" evidence="1">
    <location>
        <begin position="9"/>
        <end position="21"/>
    </location>
</feature>
<dbReference type="EMBL" id="LCWV01000001">
    <property type="protein sequence ID" value="PWI76628.1"/>
    <property type="molecule type" value="Genomic_DNA"/>
</dbReference>
<reference evidence="2 3" key="1">
    <citation type="journal article" date="2016" name="Front. Microbiol.">
        <title>Genome and transcriptome sequences reveal the specific parasitism of the nematophagous Purpureocillium lilacinum 36-1.</title>
        <authorList>
            <person name="Xie J."/>
            <person name="Li S."/>
            <person name="Mo C."/>
            <person name="Xiao X."/>
            <person name="Peng D."/>
            <person name="Wang G."/>
            <person name="Xiao Y."/>
        </authorList>
    </citation>
    <scope>NUCLEOTIDE SEQUENCE [LARGE SCALE GENOMIC DNA]</scope>
    <source>
        <strain evidence="2 3">36-1</strain>
    </source>
</reference>
<feature type="region of interest" description="Disordered" evidence="1">
    <location>
        <begin position="1"/>
        <end position="36"/>
    </location>
</feature>